<evidence type="ECO:0000313" key="2">
    <source>
        <dbReference type="EMBL" id="AIC09305.1"/>
    </source>
</evidence>
<comment type="catalytic activity">
    <reaction evidence="1">
        <text>1,6-anhydro-N-acetyl-beta-muramate + ATP + H2O = N-acetyl-D-muramate 6-phosphate + ADP + H(+)</text>
        <dbReference type="Rhea" id="RHEA:24952"/>
        <dbReference type="ChEBI" id="CHEBI:15377"/>
        <dbReference type="ChEBI" id="CHEBI:15378"/>
        <dbReference type="ChEBI" id="CHEBI:30616"/>
        <dbReference type="ChEBI" id="CHEBI:58690"/>
        <dbReference type="ChEBI" id="CHEBI:58722"/>
        <dbReference type="ChEBI" id="CHEBI:456216"/>
        <dbReference type="EC" id="2.7.1.170"/>
    </reaction>
</comment>
<comment type="function">
    <text evidence="1">Catalyzes the specific phosphorylation of 1,6-anhydro-N-acetylmuramic acid (anhMurNAc) with the simultaneous cleavage of the 1,6-anhydro ring, generating MurNAc-6-P. Is required for the utilization of anhMurNAc either imported from the medium or derived from its own cell wall murein, and thus plays a role in cell wall recycling.</text>
</comment>
<dbReference type="NCBIfam" id="NF007148">
    <property type="entry name" value="PRK09585.3-2"/>
    <property type="match status" value="1"/>
</dbReference>
<dbReference type="GO" id="GO:0016773">
    <property type="term" value="F:phosphotransferase activity, alcohol group as acceptor"/>
    <property type="evidence" value="ECO:0007669"/>
    <property type="project" value="UniProtKB-UniRule"/>
</dbReference>
<dbReference type="EC" id="2.7.1.170" evidence="1"/>
<dbReference type="AlphaFoldDB" id="A0A060H1X3"/>
<keyword evidence="1" id="KW-0547">Nucleotide-binding</keyword>
<dbReference type="NCBIfam" id="NF007139">
    <property type="entry name" value="PRK09585.1-3"/>
    <property type="match status" value="1"/>
</dbReference>
<dbReference type="EMBL" id="CP006696">
    <property type="protein sequence ID" value="AIC09305.1"/>
    <property type="molecule type" value="Genomic_DNA"/>
</dbReference>
<protein>
    <recommendedName>
        <fullName evidence="1">Anhydro-N-acetylmuramic acid kinase</fullName>
        <ecNumber evidence="1">2.7.1.170</ecNumber>
    </recommendedName>
    <alternativeName>
        <fullName evidence="1">AnhMurNAc kinase</fullName>
    </alternativeName>
</protein>
<dbReference type="GO" id="GO:0016301">
    <property type="term" value="F:kinase activity"/>
    <property type="evidence" value="ECO:0007669"/>
    <property type="project" value="UniProtKB-KW"/>
</dbReference>
<dbReference type="GO" id="GO:0009254">
    <property type="term" value="P:peptidoglycan turnover"/>
    <property type="evidence" value="ECO:0007669"/>
    <property type="project" value="UniProtKB-UniRule"/>
</dbReference>
<dbReference type="InterPro" id="IPR005338">
    <property type="entry name" value="Anhydro_N_Ac-Mur_kinase"/>
</dbReference>
<dbReference type="Proteomes" id="UP000027215">
    <property type="component" value="Chromosome"/>
</dbReference>
<dbReference type="PATRIC" id="fig|155920.8.peg.391"/>
<comment type="pathway">
    <text evidence="1">Cell wall biogenesis; peptidoglycan recycling.</text>
</comment>
<proteinExistence type="inferred from homology"/>
<sequence>MPVHDDHCNPNPAPLYLGLMSGTSIDGIDAALVRINANPITHCELIAAQTSAWGPNLRRTLLELSQGQNTASLDQLGWLDAQVGLAFATAANTLIAKTGIKHTQIRAIGSHGQTIRHRPHGDLPFTWQLGDAHRIAELTGITTVADFRRRDVAAGGQGAPLMPAFHLAILGSANENRAVLNLGGIANLTLIPMTGPVLGFDTGPANALLDSWYQRHHHETFDQSGNFAASGKINQKLLACLLDDPWFTLPPPKSTGREQFHLDWMTKQLEPTPPSPADVQATLLELTAVTVADALLRQQPKTTRLLICGGGAHNPVLMARLAAHLPNVTVESIQTYGLNPDYLEAMGFAWLAAQTLDGQPSNLPSVTGARGLRLLGAIHPA</sequence>
<dbReference type="UniPathway" id="UPA00544"/>
<dbReference type="GO" id="GO:0005524">
    <property type="term" value="F:ATP binding"/>
    <property type="evidence" value="ECO:0007669"/>
    <property type="project" value="UniProtKB-UniRule"/>
</dbReference>
<dbReference type="Pfam" id="PF03702">
    <property type="entry name" value="AnmK"/>
    <property type="match status" value="1"/>
</dbReference>
<keyword evidence="1 2" id="KW-0418">Kinase</keyword>
<dbReference type="UniPathway" id="UPA00343"/>
<dbReference type="InterPro" id="IPR043129">
    <property type="entry name" value="ATPase_NBD"/>
</dbReference>
<name>A0A060H1X3_XYLFS</name>
<accession>A0A060H1X3</accession>
<keyword evidence="1" id="KW-0067">ATP-binding</keyword>
<dbReference type="HOGENOM" id="CLU_038782_0_0_6"/>
<comment type="pathway">
    <text evidence="1">Amino-sugar metabolism; 1,6-anhydro-N-acetylmuramate degradation.</text>
</comment>
<dbReference type="RefSeq" id="WP_042836364.1">
    <property type="nucleotide sequence ID" value="NZ_CP006696.1"/>
</dbReference>
<evidence type="ECO:0000256" key="1">
    <source>
        <dbReference type="HAMAP-Rule" id="MF_01270"/>
    </source>
</evidence>
<dbReference type="GO" id="GO:0006040">
    <property type="term" value="P:amino sugar metabolic process"/>
    <property type="evidence" value="ECO:0007669"/>
    <property type="project" value="InterPro"/>
</dbReference>
<keyword evidence="1" id="KW-0808">Transferase</keyword>
<dbReference type="PANTHER" id="PTHR30605">
    <property type="entry name" value="ANHYDRO-N-ACETYLMURAMIC ACID KINASE"/>
    <property type="match status" value="1"/>
</dbReference>
<dbReference type="Gene3D" id="3.30.420.40">
    <property type="match status" value="2"/>
</dbReference>
<dbReference type="GO" id="GO:0097175">
    <property type="term" value="P:1,6-anhydro-N-acetyl-beta-muramic acid catabolic process"/>
    <property type="evidence" value="ECO:0007669"/>
    <property type="project" value="UniProtKB-UniRule"/>
</dbReference>
<gene>
    <name evidence="1" type="primary">anmK</name>
    <name evidence="2" type="ORF">D934_01640</name>
</gene>
<feature type="binding site" evidence="1">
    <location>
        <begin position="22"/>
        <end position="29"/>
    </location>
    <ligand>
        <name>ATP</name>
        <dbReference type="ChEBI" id="CHEBI:30616"/>
    </ligand>
</feature>
<dbReference type="CDD" id="cd24050">
    <property type="entry name" value="ASKHA_NBD_ANMK"/>
    <property type="match status" value="1"/>
</dbReference>
<dbReference type="SUPFAM" id="SSF53067">
    <property type="entry name" value="Actin-like ATPase domain"/>
    <property type="match status" value="1"/>
</dbReference>
<keyword evidence="1" id="KW-0119">Carbohydrate metabolism</keyword>
<comment type="similarity">
    <text evidence="1">Belongs to the anhydro-N-acetylmuramic acid kinase family.</text>
</comment>
<dbReference type="PANTHER" id="PTHR30605:SF0">
    <property type="entry name" value="ANHYDRO-N-ACETYLMURAMIC ACID KINASE"/>
    <property type="match status" value="1"/>
</dbReference>
<reference evidence="2 3" key="1">
    <citation type="submission" date="2013-08" db="EMBL/GenBank/DDBJ databases">
        <authorList>
            <person name="Stouthamer R."/>
            <person name="Nunney L."/>
        </authorList>
    </citation>
    <scope>NUCLEOTIDE SEQUENCE [LARGE SCALE GENOMIC DNA]</scope>
    <source>
        <strain evidence="3">ann-1</strain>
    </source>
</reference>
<dbReference type="KEGG" id="xfs:D934_01640"/>
<organism evidence="2 3">
    <name type="scientific">Xylella fastidiosa subsp. sandyi Ann-1</name>
    <dbReference type="NCBI Taxonomy" id="155920"/>
    <lineage>
        <taxon>Bacteria</taxon>
        <taxon>Pseudomonadati</taxon>
        <taxon>Pseudomonadota</taxon>
        <taxon>Gammaproteobacteria</taxon>
        <taxon>Lysobacterales</taxon>
        <taxon>Lysobacteraceae</taxon>
        <taxon>Xylella</taxon>
    </lineage>
</organism>
<dbReference type="HAMAP" id="MF_01270">
    <property type="entry name" value="AnhMurNAc_kinase"/>
    <property type="match status" value="1"/>
</dbReference>
<evidence type="ECO:0000313" key="3">
    <source>
        <dbReference type="Proteomes" id="UP000027215"/>
    </source>
</evidence>